<dbReference type="GO" id="GO:0015421">
    <property type="term" value="F:ABC-type oligopeptide transporter activity"/>
    <property type="evidence" value="ECO:0007669"/>
    <property type="project" value="TreeGrafter"/>
</dbReference>
<dbReference type="GO" id="GO:0090374">
    <property type="term" value="P:oligopeptide export from mitochondrion"/>
    <property type="evidence" value="ECO:0007669"/>
    <property type="project" value="TreeGrafter"/>
</dbReference>
<evidence type="ECO:0000256" key="6">
    <source>
        <dbReference type="ARBA" id="ARBA00023136"/>
    </source>
</evidence>
<evidence type="ECO:0000259" key="8">
    <source>
        <dbReference type="PROSITE" id="PS50929"/>
    </source>
</evidence>
<dbReference type="InterPro" id="IPR039421">
    <property type="entry name" value="Type_1_exporter"/>
</dbReference>
<keyword evidence="2" id="KW-0813">Transport</keyword>
<evidence type="ECO:0000256" key="2">
    <source>
        <dbReference type="ARBA" id="ARBA00022448"/>
    </source>
</evidence>
<evidence type="ECO:0000313" key="10">
    <source>
        <dbReference type="Proteomes" id="UP000326565"/>
    </source>
</evidence>
<accession>A0A5N5WIJ5</accession>
<feature type="domain" description="ABC transmembrane type-1" evidence="8">
    <location>
        <begin position="41"/>
        <end position="209"/>
    </location>
</feature>
<dbReference type="GO" id="GO:0005524">
    <property type="term" value="F:ATP binding"/>
    <property type="evidence" value="ECO:0007669"/>
    <property type="project" value="InterPro"/>
</dbReference>
<keyword evidence="4" id="KW-0677">Repeat</keyword>
<evidence type="ECO:0000313" key="9">
    <source>
        <dbReference type="EMBL" id="KAB8067427.1"/>
    </source>
</evidence>
<feature type="transmembrane region" description="Helical" evidence="7">
    <location>
        <begin position="37"/>
        <end position="57"/>
    </location>
</feature>
<keyword evidence="10" id="KW-1185">Reference proteome</keyword>
<reference evidence="9 10" key="1">
    <citation type="submission" date="2019-04" db="EMBL/GenBank/DDBJ databases">
        <title>Friends and foes A comparative genomics study of 23 Aspergillus species from section Flavi.</title>
        <authorList>
            <consortium name="DOE Joint Genome Institute"/>
            <person name="Kjaerbolling I."/>
            <person name="Vesth T."/>
            <person name="Frisvad J.C."/>
            <person name="Nybo J.L."/>
            <person name="Theobald S."/>
            <person name="Kildgaard S."/>
            <person name="Isbrandt T."/>
            <person name="Kuo A."/>
            <person name="Sato A."/>
            <person name="Lyhne E.K."/>
            <person name="Kogle M.E."/>
            <person name="Wiebenga A."/>
            <person name="Kun R.S."/>
            <person name="Lubbers R.J."/>
            <person name="Makela M.R."/>
            <person name="Barry K."/>
            <person name="Chovatia M."/>
            <person name="Clum A."/>
            <person name="Daum C."/>
            <person name="Haridas S."/>
            <person name="He G."/>
            <person name="LaButti K."/>
            <person name="Lipzen A."/>
            <person name="Mondo S."/>
            <person name="Riley R."/>
            <person name="Salamov A."/>
            <person name="Simmons B.A."/>
            <person name="Magnuson J.K."/>
            <person name="Henrissat B."/>
            <person name="Mortensen U.H."/>
            <person name="Larsen T.O."/>
            <person name="Devries R.P."/>
            <person name="Grigoriev I.V."/>
            <person name="Machida M."/>
            <person name="Baker S.E."/>
            <person name="Andersen M.R."/>
        </authorList>
    </citation>
    <scope>NUCLEOTIDE SEQUENCE [LARGE SCALE GENOMIC DNA]</scope>
    <source>
        <strain evidence="9 10">CBS 151.66</strain>
    </source>
</reference>
<organism evidence="9 10">
    <name type="scientific">Aspergillus leporis</name>
    <dbReference type="NCBI Taxonomy" id="41062"/>
    <lineage>
        <taxon>Eukaryota</taxon>
        <taxon>Fungi</taxon>
        <taxon>Dikarya</taxon>
        <taxon>Ascomycota</taxon>
        <taxon>Pezizomycotina</taxon>
        <taxon>Eurotiomycetes</taxon>
        <taxon>Eurotiomycetidae</taxon>
        <taxon>Eurotiales</taxon>
        <taxon>Aspergillaceae</taxon>
        <taxon>Aspergillus</taxon>
        <taxon>Aspergillus subgen. Circumdati</taxon>
    </lineage>
</organism>
<evidence type="ECO:0000256" key="1">
    <source>
        <dbReference type="ARBA" id="ARBA00004141"/>
    </source>
</evidence>
<evidence type="ECO:0000256" key="3">
    <source>
        <dbReference type="ARBA" id="ARBA00022692"/>
    </source>
</evidence>
<name>A0A5N5WIJ5_9EURO</name>
<evidence type="ECO:0000256" key="7">
    <source>
        <dbReference type="SAM" id="Phobius"/>
    </source>
</evidence>
<proteinExistence type="predicted"/>
<feature type="transmembrane region" description="Helical" evidence="7">
    <location>
        <begin position="91"/>
        <end position="115"/>
    </location>
</feature>
<dbReference type="PANTHER" id="PTHR43394">
    <property type="entry name" value="ATP-DEPENDENT PERMEASE MDL1, MITOCHONDRIAL"/>
    <property type="match status" value="1"/>
</dbReference>
<keyword evidence="3 7" id="KW-0812">Transmembrane</keyword>
<dbReference type="GO" id="GO:0005743">
    <property type="term" value="C:mitochondrial inner membrane"/>
    <property type="evidence" value="ECO:0007669"/>
    <property type="project" value="TreeGrafter"/>
</dbReference>
<gene>
    <name evidence="9" type="ORF">BDV29DRAFT_163386</name>
</gene>
<comment type="subcellular location">
    <subcellularLocation>
        <location evidence="1">Membrane</location>
        <topology evidence="1">Multi-pass membrane protein</topology>
    </subcellularLocation>
</comment>
<dbReference type="OrthoDB" id="6500128at2759"/>
<dbReference type="Pfam" id="PF00664">
    <property type="entry name" value="ABC_membrane"/>
    <property type="match status" value="1"/>
</dbReference>
<keyword evidence="5 7" id="KW-1133">Transmembrane helix</keyword>
<dbReference type="SUPFAM" id="SSF90123">
    <property type="entry name" value="ABC transporter transmembrane region"/>
    <property type="match status" value="1"/>
</dbReference>
<dbReference type="InterPro" id="IPR036640">
    <property type="entry name" value="ABC1_TM_sf"/>
</dbReference>
<keyword evidence="6 7" id="KW-0472">Membrane</keyword>
<sequence length="209" mass="22891">MSQNEKNPGVKADGRDGAPSGFKSYLRISNYADRTSWLLYAVSFIATLAFGTTLPLMDLVFGKFVTTFNNFAIGAVGPDEYKDQVSHYTLYYVYLFIAKFFLVYIHSLAASVGAIRATKALRVHFLQSLLRQDVSFFESKETGSPAAKVTMNGNLVTNGISEKLSDFVQSCATFIAAFVVAFSVQWKLTLITKCVVPVIVVVTGACMGQ</sequence>
<protein>
    <submittedName>
        <fullName evidence="9">ABC transporter type 1, transmembrane domain-containing protein</fullName>
    </submittedName>
</protein>
<dbReference type="PROSITE" id="PS50929">
    <property type="entry name" value="ABC_TM1F"/>
    <property type="match status" value="1"/>
</dbReference>
<dbReference type="PANTHER" id="PTHR43394:SF11">
    <property type="entry name" value="ATP-BINDING CASSETTE TRANSPORTER"/>
    <property type="match status" value="1"/>
</dbReference>
<evidence type="ECO:0000256" key="5">
    <source>
        <dbReference type="ARBA" id="ARBA00022989"/>
    </source>
</evidence>
<dbReference type="AlphaFoldDB" id="A0A5N5WIJ5"/>
<dbReference type="InterPro" id="IPR011527">
    <property type="entry name" value="ABC1_TM_dom"/>
</dbReference>
<evidence type="ECO:0000256" key="4">
    <source>
        <dbReference type="ARBA" id="ARBA00022737"/>
    </source>
</evidence>
<dbReference type="EMBL" id="ML732490">
    <property type="protein sequence ID" value="KAB8067427.1"/>
    <property type="molecule type" value="Genomic_DNA"/>
</dbReference>
<dbReference type="Gene3D" id="1.20.1560.10">
    <property type="entry name" value="ABC transporter type 1, transmembrane domain"/>
    <property type="match status" value="1"/>
</dbReference>
<dbReference type="Proteomes" id="UP000326565">
    <property type="component" value="Unassembled WGS sequence"/>
</dbReference>